<gene>
    <name evidence="1" type="ORF">HJG59_002707</name>
</gene>
<dbReference type="EMBL" id="JACASF010000018">
    <property type="protein sequence ID" value="KAF6420109.1"/>
    <property type="molecule type" value="Genomic_DNA"/>
</dbReference>
<evidence type="ECO:0000313" key="1">
    <source>
        <dbReference type="EMBL" id="KAF6420109.1"/>
    </source>
</evidence>
<protein>
    <submittedName>
        <fullName evidence="1">Centrosomal protein 70</fullName>
    </submittedName>
</protein>
<sequence length="40" mass="5067">MKRLCRYWDLKTSKALSSNWKNMRNFFQHFRHSLMIYLKS</sequence>
<keyword evidence="2" id="KW-1185">Reference proteome</keyword>
<accession>A0A7J8DAT5</accession>
<dbReference type="AlphaFoldDB" id="A0A7J8DAT5"/>
<dbReference type="Proteomes" id="UP000550707">
    <property type="component" value="Unassembled WGS sequence"/>
</dbReference>
<reference evidence="1 2" key="1">
    <citation type="journal article" date="2020" name="Nature">
        <title>Six reference-quality genomes reveal evolution of bat adaptations.</title>
        <authorList>
            <person name="Jebb D."/>
            <person name="Huang Z."/>
            <person name="Pippel M."/>
            <person name="Hughes G.M."/>
            <person name="Lavrichenko K."/>
            <person name="Devanna P."/>
            <person name="Winkler S."/>
            <person name="Jermiin L.S."/>
            <person name="Skirmuntt E.C."/>
            <person name="Katzourakis A."/>
            <person name="Burkitt-Gray L."/>
            <person name="Ray D.A."/>
            <person name="Sullivan K.A.M."/>
            <person name="Roscito J.G."/>
            <person name="Kirilenko B.M."/>
            <person name="Davalos L.M."/>
            <person name="Corthals A.P."/>
            <person name="Power M.L."/>
            <person name="Jones G."/>
            <person name="Ransome R.D."/>
            <person name="Dechmann D.K.N."/>
            <person name="Locatelli A.G."/>
            <person name="Puechmaille S.J."/>
            <person name="Fedrigo O."/>
            <person name="Jarvis E.D."/>
            <person name="Hiller M."/>
            <person name="Vernes S.C."/>
            <person name="Myers E.W."/>
            <person name="Teeling E.C."/>
        </authorList>
    </citation>
    <scope>NUCLEOTIDE SEQUENCE [LARGE SCALE GENOMIC DNA]</scope>
    <source>
        <strain evidence="1">MMolMol1</strain>
        <tissue evidence="1">Muscle</tissue>
    </source>
</reference>
<name>A0A7J8DAT5_MOLMO</name>
<comment type="caution">
    <text evidence="1">The sequence shown here is derived from an EMBL/GenBank/DDBJ whole genome shotgun (WGS) entry which is preliminary data.</text>
</comment>
<organism evidence="1 2">
    <name type="scientific">Molossus molossus</name>
    <name type="common">Pallas' mastiff bat</name>
    <name type="synonym">Vespertilio molossus</name>
    <dbReference type="NCBI Taxonomy" id="27622"/>
    <lineage>
        <taxon>Eukaryota</taxon>
        <taxon>Metazoa</taxon>
        <taxon>Chordata</taxon>
        <taxon>Craniata</taxon>
        <taxon>Vertebrata</taxon>
        <taxon>Euteleostomi</taxon>
        <taxon>Mammalia</taxon>
        <taxon>Eutheria</taxon>
        <taxon>Laurasiatheria</taxon>
        <taxon>Chiroptera</taxon>
        <taxon>Yangochiroptera</taxon>
        <taxon>Molossidae</taxon>
        <taxon>Molossus</taxon>
    </lineage>
</organism>
<proteinExistence type="predicted"/>
<evidence type="ECO:0000313" key="2">
    <source>
        <dbReference type="Proteomes" id="UP000550707"/>
    </source>
</evidence>